<evidence type="ECO:0000313" key="2">
    <source>
        <dbReference type="EMBL" id="QQP39952.1"/>
    </source>
</evidence>
<name>A0A7T8GYC8_CALRO</name>
<accession>A0A7T8GYC8</accession>
<proteinExistence type="predicted"/>
<sequence length="166" mass="18529">MTHLGVSQPASFDIGSAQKSHSRESGMDELRVYSSQFEKTSGTRLHQKVYERESKSLEEVLIIARAFVSLENHSKEMDRKEIVLLSEYNGPNPELQPQRGNADSVGDPMSVITNCALQTNPHIIVADKRVTWPSAGRYVGTSALSLLSWREVRVRIEPLETSGSME</sequence>
<protein>
    <submittedName>
        <fullName evidence="2">LOC100892748</fullName>
    </submittedName>
</protein>
<dbReference type="AlphaFoldDB" id="A0A7T8GYC8"/>
<keyword evidence="3" id="KW-1185">Reference proteome</keyword>
<dbReference type="Proteomes" id="UP000595437">
    <property type="component" value="Chromosome 9"/>
</dbReference>
<evidence type="ECO:0000313" key="3">
    <source>
        <dbReference type="Proteomes" id="UP000595437"/>
    </source>
</evidence>
<reference evidence="3" key="1">
    <citation type="submission" date="2021-01" db="EMBL/GenBank/DDBJ databases">
        <title>Caligus Genome Assembly.</title>
        <authorList>
            <person name="Gallardo-Escarate C."/>
        </authorList>
    </citation>
    <scope>NUCLEOTIDE SEQUENCE [LARGE SCALE GENOMIC DNA]</scope>
</reference>
<gene>
    <name evidence="2" type="ORF">FKW44_013832</name>
</gene>
<feature type="region of interest" description="Disordered" evidence="1">
    <location>
        <begin position="1"/>
        <end position="26"/>
    </location>
</feature>
<organism evidence="2 3">
    <name type="scientific">Caligus rogercresseyi</name>
    <name type="common">Sea louse</name>
    <dbReference type="NCBI Taxonomy" id="217165"/>
    <lineage>
        <taxon>Eukaryota</taxon>
        <taxon>Metazoa</taxon>
        <taxon>Ecdysozoa</taxon>
        <taxon>Arthropoda</taxon>
        <taxon>Crustacea</taxon>
        <taxon>Multicrustacea</taxon>
        <taxon>Hexanauplia</taxon>
        <taxon>Copepoda</taxon>
        <taxon>Siphonostomatoida</taxon>
        <taxon>Caligidae</taxon>
        <taxon>Caligus</taxon>
    </lineage>
</organism>
<dbReference type="EMBL" id="CP045898">
    <property type="protein sequence ID" value="QQP39952.1"/>
    <property type="molecule type" value="Genomic_DNA"/>
</dbReference>
<evidence type="ECO:0000256" key="1">
    <source>
        <dbReference type="SAM" id="MobiDB-lite"/>
    </source>
</evidence>